<sequence>MDSPFELDEKGRKIWPRTLALTHWKPVPDPDKPDLPYRPGFRLSIRRYVPIPPFGHFYSTEGPARFEGDRQERYYMRQSEWCLMRPPSTSSPHPDPTVSGLQIIDEIACKDGRGAQLVRCRLDADPGRILVAKIYDAFYYHPEDRQGGPCDATRLADNDYSREASAYEVLRDAKVDGQLVPKYYGSWTFNLPVPKALQLLGSPCPFAPTRPVRMILYEWIKGVSIYELIKDEKTVKSIPPELRLEILAKGMEALCIIESLGVRHNDWAPRNVMVSPASGWTMSRLPAVFLIDFNVADLTGSPYYKRKRYLPTPLPISPRYRFFHEWMPEFGRWIPRQYREGTIFNGWLATRWGREEDGYFSLTPEQKEYYYADDCYQFVPLRPESPPWTPGCGRPHDDY</sequence>
<organism evidence="1 2">
    <name type="scientific">Ophiostoma piceae (strain UAMH 11346)</name>
    <name type="common">Sap stain fungus</name>
    <dbReference type="NCBI Taxonomy" id="1262450"/>
    <lineage>
        <taxon>Eukaryota</taxon>
        <taxon>Fungi</taxon>
        <taxon>Dikarya</taxon>
        <taxon>Ascomycota</taxon>
        <taxon>Pezizomycotina</taxon>
        <taxon>Sordariomycetes</taxon>
        <taxon>Sordariomycetidae</taxon>
        <taxon>Ophiostomatales</taxon>
        <taxon>Ophiostomataceae</taxon>
        <taxon>Ophiostoma</taxon>
    </lineage>
</organism>
<gene>
    <name evidence="1" type="ORF">F503_04525</name>
</gene>
<name>S3CQR6_OPHP1</name>
<dbReference type="EMBL" id="KE148148">
    <property type="protein sequence ID" value="EPE08938.1"/>
    <property type="molecule type" value="Genomic_DNA"/>
</dbReference>
<keyword evidence="2" id="KW-1185">Reference proteome</keyword>
<protein>
    <recommendedName>
        <fullName evidence="3">Protein kinase domain-containing protein</fullName>
    </recommendedName>
</protein>
<reference evidence="1 2" key="1">
    <citation type="journal article" date="2013" name="BMC Genomics">
        <title>The genome and transcriptome of the pine saprophyte Ophiostoma piceae, and a comparison with the bark beetle-associated pine pathogen Grosmannia clavigera.</title>
        <authorList>
            <person name="Haridas S."/>
            <person name="Wang Y."/>
            <person name="Lim L."/>
            <person name="Massoumi Alamouti S."/>
            <person name="Jackman S."/>
            <person name="Docking R."/>
            <person name="Robertson G."/>
            <person name="Birol I."/>
            <person name="Bohlmann J."/>
            <person name="Breuil C."/>
        </authorList>
    </citation>
    <scope>NUCLEOTIDE SEQUENCE [LARGE SCALE GENOMIC DNA]</scope>
    <source>
        <strain evidence="1 2">UAMH 11346</strain>
    </source>
</reference>
<dbReference type="OrthoDB" id="4267316at2759"/>
<dbReference type="eggNOG" id="ENOG502SCK8">
    <property type="taxonomic scope" value="Eukaryota"/>
</dbReference>
<proteinExistence type="predicted"/>
<dbReference type="HOGENOM" id="CLU_044881_1_0_1"/>
<evidence type="ECO:0000313" key="2">
    <source>
        <dbReference type="Proteomes" id="UP000016923"/>
    </source>
</evidence>
<evidence type="ECO:0000313" key="1">
    <source>
        <dbReference type="EMBL" id="EPE08938.1"/>
    </source>
</evidence>
<accession>S3CQR6</accession>
<dbReference type="Proteomes" id="UP000016923">
    <property type="component" value="Unassembled WGS sequence"/>
</dbReference>
<dbReference type="OMA" id="LPHEWED"/>
<dbReference type="Gene3D" id="1.10.510.10">
    <property type="entry name" value="Transferase(Phosphotransferase) domain 1"/>
    <property type="match status" value="1"/>
</dbReference>
<dbReference type="SUPFAM" id="SSF56112">
    <property type="entry name" value="Protein kinase-like (PK-like)"/>
    <property type="match status" value="1"/>
</dbReference>
<dbReference type="VEuPathDB" id="FungiDB:F503_04525"/>
<evidence type="ECO:0008006" key="3">
    <source>
        <dbReference type="Google" id="ProtNLM"/>
    </source>
</evidence>
<dbReference type="AlphaFoldDB" id="S3CQR6"/>
<dbReference type="InterPro" id="IPR011009">
    <property type="entry name" value="Kinase-like_dom_sf"/>
</dbReference>